<name>A0AA95GS76_9GAMM</name>
<dbReference type="RefSeq" id="WP_280627145.1">
    <property type="nucleotide sequence ID" value="NZ_CP123512.1"/>
</dbReference>
<evidence type="ECO:0000313" key="2">
    <source>
        <dbReference type="Proteomes" id="UP001177595"/>
    </source>
</evidence>
<sequence length="213" mass="24394">MEYSLEITNKDVITKDSIITTIGDDGFAKETGWIQVYHHYYDTTREYLHTSYTYVVKDTGIPAGSTLEAPIIPADDKAIIRSDDDKKWEYPDDYRGKPMFNTETQAVSIVDYIGEIKDGFTLLEPKTPFDQWDGEKWVTDKKAAHIAEDNSKKATLIDEAENVIRLLERKVKLGLASDEDKSNLHEWEVYSVKLNDIDTTTAPNIDWPKKPKN</sequence>
<proteinExistence type="predicted"/>
<organism evidence="1 2">
    <name type="scientific">Arsenophonus nasoniae</name>
    <name type="common">son-killer infecting Nasonia vitripennis</name>
    <dbReference type="NCBI Taxonomy" id="638"/>
    <lineage>
        <taxon>Bacteria</taxon>
        <taxon>Pseudomonadati</taxon>
        <taxon>Pseudomonadota</taxon>
        <taxon>Gammaproteobacteria</taxon>
        <taxon>Enterobacterales</taxon>
        <taxon>Morganellaceae</taxon>
        <taxon>Arsenophonus</taxon>
    </lineage>
</organism>
<dbReference type="Pfam" id="PF02413">
    <property type="entry name" value="Caudo_TAP"/>
    <property type="match status" value="1"/>
</dbReference>
<dbReference type="EMBL" id="CP123512">
    <property type="protein sequence ID" value="WGM03913.1"/>
    <property type="molecule type" value="Genomic_DNA"/>
</dbReference>
<evidence type="ECO:0000313" key="1">
    <source>
        <dbReference type="EMBL" id="WGM03913.1"/>
    </source>
</evidence>
<dbReference type="InterPro" id="IPR051220">
    <property type="entry name" value="TFA_Chaperone"/>
</dbReference>
<dbReference type="InterPro" id="IPR003458">
    <property type="entry name" value="Phage_T4_Gp38_tail_assem"/>
</dbReference>
<reference evidence="1" key="1">
    <citation type="submission" date="2023-04" db="EMBL/GenBank/DDBJ databases">
        <title>Genome dynamics across the evolutionary transition to endosymbiosis.</title>
        <authorList>
            <person name="Siozios S."/>
            <person name="Nadal-Jimenez P."/>
            <person name="Azagi T."/>
            <person name="Sprong H."/>
            <person name="Frost C.L."/>
            <person name="Parratt S.R."/>
            <person name="Taylor G."/>
            <person name="Brettell L."/>
            <person name="Lew K.C."/>
            <person name="Croft L."/>
            <person name="King K.C."/>
            <person name="Brockhurst M.A."/>
            <person name="Hypsa V."/>
            <person name="Novakova E."/>
            <person name="Darby A.C."/>
            <person name="Hurst G.D.D."/>
        </authorList>
    </citation>
    <scope>NUCLEOTIDE SEQUENCE</scope>
    <source>
        <strain evidence="1">APv</strain>
        <plasmid evidence="1">paPv8</plasmid>
    </source>
</reference>
<dbReference type="PANTHER" id="PTHR34413:SF2">
    <property type="entry name" value="PROPHAGE TAIL FIBER ASSEMBLY PROTEIN HOMOLOG TFAE-RELATED"/>
    <property type="match status" value="1"/>
</dbReference>
<protein>
    <submittedName>
        <fullName evidence="1">Tail fiber assembly protein</fullName>
    </submittedName>
</protein>
<keyword evidence="1" id="KW-0614">Plasmid</keyword>
<accession>A0AA95GS76</accession>
<geneLocation type="plasmid" evidence="1 2">
    <name>paPv8</name>
</geneLocation>
<gene>
    <name evidence="1" type="ORF">QE210_20735</name>
</gene>
<dbReference type="AlphaFoldDB" id="A0AA95GS76"/>
<dbReference type="PANTHER" id="PTHR34413">
    <property type="entry name" value="PROPHAGE TAIL FIBER ASSEMBLY PROTEIN HOMOLOG TFAE-RELATED-RELATED"/>
    <property type="match status" value="1"/>
</dbReference>
<dbReference type="Proteomes" id="UP001177595">
    <property type="component" value="Plasmid paPv8"/>
</dbReference>